<gene>
    <name evidence="1" type="ORF">K1T71_003694</name>
</gene>
<accession>A0ACC1D8Y1</accession>
<evidence type="ECO:0000313" key="1">
    <source>
        <dbReference type="EMBL" id="KAJ0180290.1"/>
    </source>
</evidence>
<dbReference type="Proteomes" id="UP000824533">
    <property type="component" value="Linkage Group LG06"/>
</dbReference>
<dbReference type="EMBL" id="CM034392">
    <property type="protein sequence ID" value="KAJ0180290.1"/>
    <property type="molecule type" value="Genomic_DNA"/>
</dbReference>
<protein>
    <submittedName>
        <fullName evidence="1">Uncharacterized protein</fullName>
    </submittedName>
</protein>
<evidence type="ECO:0000313" key="2">
    <source>
        <dbReference type="Proteomes" id="UP000824533"/>
    </source>
</evidence>
<organism evidence="1 2">
    <name type="scientific">Dendrolimus kikuchii</name>
    <dbReference type="NCBI Taxonomy" id="765133"/>
    <lineage>
        <taxon>Eukaryota</taxon>
        <taxon>Metazoa</taxon>
        <taxon>Ecdysozoa</taxon>
        <taxon>Arthropoda</taxon>
        <taxon>Hexapoda</taxon>
        <taxon>Insecta</taxon>
        <taxon>Pterygota</taxon>
        <taxon>Neoptera</taxon>
        <taxon>Endopterygota</taxon>
        <taxon>Lepidoptera</taxon>
        <taxon>Glossata</taxon>
        <taxon>Ditrysia</taxon>
        <taxon>Bombycoidea</taxon>
        <taxon>Lasiocampidae</taxon>
        <taxon>Dendrolimus</taxon>
    </lineage>
</organism>
<sequence>MKARYLAFYSYIGTSFRSSEKLWFKDGKKYPDPESVQGLMEIALLKLRSLNYPSIILSSRTDGGVHAINTSAHFDLEKYGSGIYDPSTVAFQINKFFLNNSPIFVKKCIRVPDNFHARFNAISRTYLYSLYYILLIPPSPLSSQFFPGVVWKRSLFSFDIERFKEGAKYFVGYHDFSTFKRHDKLNPHKHNRREILSIDVRPGKPLLVSNIQGRDNVFHYFDIEIKGKAFVHNQIRRMIGTLNTVATGKLQPEDVKVMLQIPSKHSWHSFIQNCPPDGLYLCNVEYNPEDLIYDDSVTENKDIINIRSGTE</sequence>
<proteinExistence type="predicted"/>
<comment type="caution">
    <text evidence="1">The sequence shown here is derived from an EMBL/GenBank/DDBJ whole genome shotgun (WGS) entry which is preliminary data.</text>
</comment>
<keyword evidence="2" id="KW-1185">Reference proteome</keyword>
<reference evidence="1 2" key="1">
    <citation type="journal article" date="2021" name="Front. Genet.">
        <title>Chromosome-Level Genome Assembly Reveals Significant Gene Expansion in the Toll and IMD Signaling Pathways of Dendrolimus kikuchii.</title>
        <authorList>
            <person name="Zhou J."/>
            <person name="Wu P."/>
            <person name="Xiong Z."/>
            <person name="Liu N."/>
            <person name="Zhao N."/>
            <person name="Ji M."/>
            <person name="Qiu Y."/>
            <person name="Yang B."/>
        </authorList>
    </citation>
    <scope>NUCLEOTIDE SEQUENCE [LARGE SCALE GENOMIC DNA]</scope>
    <source>
        <strain evidence="1">Ann1</strain>
    </source>
</reference>
<name>A0ACC1D8Y1_9NEOP</name>